<comment type="caution">
    <text evidence="1">The sequence shown here is derived from an EMBL/GenBank/DDBJ whole genome shotgun (WGS) entry which is preliminary data.</text>
</comment>
<name>A0ABV0RSF2_9TELE</name>
<evidence type="ECO:0000313" key="1">
    <source>
        <dbReference type="EMBL" id="MEQ2210262.1"/>
    </source>
</evidence>
<dbReference type="EMBL" id="JAHRIN010052739">
    <property type="protein sequence ID" value="MEQ2210262.1"/>
    <property type="molecule type" value="Genomic_DNA"/>
</dbReference>
<evidence type="ECO:0000313" key="2">
    <source>
        <dbReference type="Proteomes" id="UP001434883"/>
    </source>
</evidence>
<dbReference type="Proteomes" id="UP001434883">
    <property type="component" value="Unassembled WGS sequence"/>
</dbReference>
<organism evidence="1 2">
    <name type="scientific">Xenoophorus captivus</name>
    <dbReference type="NCBI Taxonomy" id="1517983"/>
    <lineage>
        <taxon>Eukaryota</taxon>
        <taxon>Metazoa</taxon>
        <taxon>Chordata</taxon>
        <taxon>Craniata</taxon>
        <taxon>Vertebrata</taxon>
        <taxon>Euteleostomi</taxon>
        <taxon>Actinopterygii</taxon>
        <taxon>Neopterygii</taxon>
        <taxon>Teleostei</taxon>
        <taxon>Neoteleostei</taxon>
        <taxon>Acanthomorphata</taxon>
        <taxon>Ovalentaria</taxon>
        <taxon>Atherinomorphae</taxon>
        <taxon>Cyprinodontiformes</taxon>
        <taxon>Goodeidae</taxon>
        <taxon>Xenoophorus</taxon>
    </lineage>
</organism>
<keyword evidence="2" id="KW-1185">Reference proteome</keyword>
<protein>
    <submittedName>
        <fullName evidence="1">Uncharacterized protein</fullName>
    </submittedName>
</protein>
<gene>
    <name evidence="1" type="ORF">XENOCAPTIV_010696</name>
</gene>
<accession>A0ABV0RSF2</accession>
<sequence length="105" mass="11912">MSTVDTSGHMTDRNLLPLLYFSDCENSSEGLKGLHYKDLIYKIICMNCNACAQQSHGYPPLIDLFLLLTSYFMSSCQFSNKKFSVVFIMRLRGTVMMAANTHKVN</sequence>
<proteinExistence type="predicted"/>
<reference evidence="1 2" key="1">
    <citation type="submission" date="2021-06" db="EMBL/GenBank/DDBJ databases">
        <authorList>
            <person name="Palmer J.M."/>
        </authorList>
    </citation>
    <scope>NUCLEOTIDE SEQUENCE [LARGE SCALE GENOMIC DNA]</scope>
    <source>
        <strain evidence="1 2">XC_2019</strain>
        <tissue evidence="1">Muscle</tissue>
    </source>
</reference>